<dbReference type="InterPro" id="IPR013342">
    <property type="entry name" value="Mandelate_racemase_C"/>
</dbReference>
<accession>A0A1H7JA83</accession>
<evidence type="ECO:0000256" key="2">
    <source>
        <dbReference type="ARBA" id="ARBA00022723"/>
    </source>
</evidence>
<dbReference type="GO" id="GO:0000287">
    <property type="term" value="F:magnesium ion binding"/>
    <property type="evidence" value="ECO:0007669"/>
    <property type="project" value="TreeGrafter"/>
</dbReference>
<dbReference type="PANTHER" id="PTHR13794">
    <property type="entry name" value="ENOLASE SUPERFAMILY, MANDELATE RACEMASE"/>
    <property type="match status" value="1"/>
</dbReference>
<evidence type="ECO:0000256" key="3">
    <source>
        <dbReference type="ARBA" id="ARBA00022842"/>
    </source>
</evidence>
<dbReference type="Gene3D" id="3.20.20.120">
    <property type="entry name" value="Enolase-like C-terminal domain"/>
    <property type="match status" value="1"/>
</dbReference>
<keyword evidence="2" id="KW-0479">Metal-binding</keyword>
<comment type="cofactor">
    <cofactor evidence="1">
        <name>Mg(2+)</name>
        <dbReference type="ChEBI" id="CHEBI:18420"/>
    </cofactor>
</comment>
<dbReference type="EMBL" id="FOAJ01000003">
    <property type="protein sequence ID" value="SEK71436.1"/>
    <property type="molecule type" value="Genomic_DNA"/>
</dbReference>
<dbReference type="STRING" id="416943.SAMN05445871_1891"/>
<dbReference type="OrthoDB" id="103536at2"/>
<dbReference type="PROSITE" id="PS00909">
    <property type="entry name" value="MR_MLE_2"/>
    <property type="match status" value="1"/>
</dbReference>
<keyword evidence="6" id="KW-1185">Reference proteome</keyword>
<evidence type="ECO:0000313" key="6">
    <source>
        <dbReference type="Proteomes" id="UP000199120"/>
    </source>
</evidence>
<dbReference type="PANTHER" id="PTHR13794:SF58">
    <property type="entry name" value="MITOCHONDRIAL ENOLASE SUPERFAMILY MEMBER 1"/>
    <property type="match status" value="1"/>
</dbReference>
<evidence type="ECO:0000259" key="4">
    <source>
        <dbReference type="SMART" id="SM00922"/>
    </source>
</evidence>
<keyword evidence="3" id="KW-0460">Magnesium</keyword>
<name>A0A1H7JA83_9BURK</name>
<dbReference type="InterPro" id="IPR029017">
    <property type="entry name" value="Enolase-like_N"/>
</dbReference>
<dbReference type="InterPro" id="IPR029065">
    <property type="entry name" value="Enolase_C-like"/>
</dbReference>
<dbReference type="SUPFAM" id="SSF54826">
    <property type="entry name" value="Enolase N-terminal domain-like"/>
    <property type="match status" value="1"/>
</dbReference>
<gene>
    <name evidence="5" type="ORF">SAMN05192542_103196</name>
</gene>
<dbReference type="GO" id="GO:0016052">
    <property type="term" value="P:carbohydrate catabolic process"/>
    <property type="evidence" value="ECO:0007669"/>
    <property type="project" value="TreeGrafter"/>
</dbReference>
<dbReference type="Pfam" id="PF13378">
    <property type="entry name" value="MR_MLE_C"/>
    <property type="match status" value="1"/>
</dbReference>
<proteinExistence type="predicted"/>
<dbReference type="InterPro" id="IPR013341">
    <property type="entry name" value="Mandelate_racemase_N_dom"/>
</dbReference>
<dbReference type="SUPFAM" id="SSF51604">
    <property type="entry name" value="Enolase C-terminal domain-like"/>
    <property type="match status" value="1"/>
</dbReference>
<sequence length="364" mass="38437">MRITKVSGLVYRQRIHHREAVLLGGTVSRPWHETVLVRVDTDEGLTGWGEAFGHFGVASTTLEALTQIVAPRCAGQDVLDDGLLPGLERTLHLLGASGPVVYALSGLDIALWDLRGKAAGKPVHALIASHAATSLPAYASLIRYHAPEVVASECREALSRGYAAVKLHEVDLAAIGAAAGVLRPTRTPLMVDVNCAWDLSQARAASRAMAAFDVRWLEEPIWPPDDHATLAALRDSTSVPVAAGENAASVGDLERLIAGHALDFVQPSVTKLGGIAALCRIAACAARHGVLVTPHSPYFGPGLLATIHVCAALAPGAWIEHLFYDLEEGPFDAGTVPREGRFAVPQAPGLGIEPNLAILENHST</sequence>
<dbReference type="InterPro" id="IPR018110">
    <property type="entry name" value="Mandel_Rmase/mucon_lact_enz_CS"/>
</dbReference>
<dbReference type="CDD" id="cd03316">
    <property type="entry name" value="MR_like"/>
    <property type="match status" value="1"/>
</dbReference>
<dbReference type="SFLD" id="SFLDS00001">
    <property type="entry name" value="Enolase"/>
    <property type="match status" value="1"/>
</dbReference>
<dbReference type="Gene3D" id="3.30.390.10">
    <property type="entry name" value="Enolase-like, N-terminal domain"/>
    <property type="match status" value="1"/>
</dbReference>
<organism evidence="5 6">
    <name type="scientific">Paraburkholderia caballeronis</name>
    <dbReference type="NCBI Taxonomy" id="416943"/>
    <lineage>
        <taxon>Bacteria</taxon>
        <taxon>Pseudomonadati</taxon>
        <taxon>Pseudomonadota</taxon>
        <taxon>Betaproteobacteria</taxon>
        <taxon>Burkholderiales</taxon>
        <taxon>Burkholderiaceae</taxon>
        <taxon>Paraburkholderia</taxon>
    </lineage>
</organism>
<dbReference type="GO" id="GO:0016836">
    <property type="term" value="F:hydro-lyase activity"/>
    <property type="evidence" value="ECO:0007669"/>
    <property type="project" value="TreeGrafter"/>
</dbReference>
<dbReference type="InterPro" id="IPR036849">
    <property type="entry name" value="Enolase-like_C_sf"/>
</dbReference>
<evidence type="ECO:0000313" key="5">
    <source>
        <dbReference type="EMBL" id="SEK71436.1"/>
    </source>
</evidence>
<dbReference type="InterPro" id="IPR046945">
    <property type="entry name" value="RHMD-like"/>
</dbReference>
<reference evidence="6" key="1">
    <citation type="submission" date="2016-10" db="EMBL/GenBank/DDBJ databases">
        <authorList>
            <person name="Varghese N."/>
            <person name="Submissions S."/>
        </authorList>
    </citation>
    <scope>NUCLEOTIDE SEQUENCE [LARGE SCALE GENOMIC DNA]</scope>
    <source>
        <strain evidence="6">LMG 26416</strain>
    </source>
</reference>
<dbReference type="Pfam" id="PF02746">
    <property type="entry name" value="MR_MLE_N"/>
    <property type="match status" value="1"/>
</dbReference>
<dbReference type="GO" id="GO:0009063">
    <property type="term" value="P:amino acid catabolic process"/>
    <property type="evidence" value="ECO:0007669"/>
    <property type="project" value="InterPro"/>
</dbReference>
<protein>
    <submittedName>
        <fullName evidence="5">L-alanine-DL-glutamate epimerase</fullName>
    </submittedName>
</protein>
<dbReference type="SMART" id="SM00922">
    <property type="entry name" value="MR_MLE"/>
    <property type="match status" value="1"/>
</dbReference>
<dbReference type="RefSeq" id="WP_090544287.1">
    <property type="nucleotide sequence ID" value="NZ_FNSR01000001.1"/>
</dbReference>
<evidence type="ECO:0000256" key="1">
    <source>
        <dbReference type="ARBA" id="ARBA00001946"/>
    </source>
</evidence>
<dbReference type="Proteomes" id="UP000199120">
    <property type="component" value="Unassembled WGS sequence"/>
</dbReference>
<dbReference type="AlphaFoldDB" id="A0A1H7JA83"/>
<feature type="domain" description="Mandelate racemase/muconate lactonizing enzyme C-terminal" evidence="4">
    <location>
        <begin position="147"/>
        <end position="240"/>
    </location>
</feature>